<name>A0A388L1S6_CHABU</name>
<comment type="caution">
    <text evidence="2">The sequence shown here is derived from an EMBL/GenBank/DDBJ whole genome shotgun (WGS) entry which is preliminary data.</text>
</comment>
<gene>
    <name evidence="2" type="ORF">CBR_g22005</name>
</gene>
<dbReference type="Gene3D" id="2.130.10.10">
    <property type="entry name" value="YVTN repeat-like/Quinoprotein amine dehydrogenase"/>
    <property type="match status" value="1"/>
</dbReference>
<dbReference type="SUPFAM" id="SSF101898">
    <property type="entry name" value="NHL repeat"/>
    <property type="match status" value="1"/>
</dbReference>
<organism evidence="2 3">
    <name type="scientific">Chara braunii</name>
    <name type="common">Braun's stonewort</name>
    <dbReference type="NCBI Taxonomy" id="69332"/>
    <lineage>
        <taxon>Eukaryota</taxon>
        <taxon>Viridiplantae</taxon>
        <taxon>Streptophyta</taxon>
        <taxon>Charophyceae</taxon>
        <taxon>Charales</taxon>
        <taxon>Characeae</taxon>
        <taxon>Chara</taxon>
    </lineage>
</organism>
<dbReference type="SUPFAM" id="SSF82171">
    <property type="entry name" value="DPP6 N-terminal domain-like"/>
    <property type="match status" value="1"/>
</dbReference>
<dbReference type="InterPro" id="IPR015943">
    <property type="entry name" value="WD40/YVTN_repeat-like_dom_sf"/>
</dbReference>
<feature type="compositionally biased region" description="Low complexity" evidence="1">
    <location>
        <begin position="67"/>
        <end position="95"/>
    </location>
</feature>
<feature type="region of interest" description="Disordered" evidence="1">
    <location>
        <begin position="121"/>
        <end position="143"/>
    </location>
</feature>
<feature type="compositionally biased region" description="Pro residues" evidence="1">
    <location>
        <begin position="440"/>
        <end position="453"/>
    </location>
</feature>
<feature type="region of interest" description="Disordered" evidence="1">
    <location>
        <begin position="440"/>
        <end position="459"/>
    </location>
</feature>
<keyword evidence="3" id="KW-1185">Reference proteome</keyword>
<evidence type="ECO:0000313" key="2">
    <source>
        <dbReference type="EMBL" id="GBG76257.1"/>
    </source>
</evidence>
<proteinExistence type="predicted"/>
<protein>
    <submittedName>
        <fullName evidence="2">Uncharacterized protein</fullName>
    </submittedName>
</protein>
<reference evidence="2 3" key="1">
    <citation type="journal article" date="2018" name="Cell">
        <title>The Chara Genome: Secondary Complexity and Implications for Plant Terrestrialization.</title>
        <authorList>
            <person name="Nishiyama T."/>
            <person name="Sakayama H."/>
            <person name="Vries J.D."/>
            <person name="Buschmann H."/>
            <person name="Saint-Marcoux D."/>
            <person name="Ullrich K.K."/>
            <person name="Haas F.B."/>
            <person name="Vanderstraeten L."/>
            <person name="Becker D."/>
            <person name="Lang D."/>
            <person name="Vosolsobe S."/>
            <person name="Rombauts S."/>
            <person name="Wilhelmsson P.K.I."/>
            <person name="Janitza P."/>
            <person name="Kern R."/>
            <person name="Heyl A."/>
            <person name="Rumpler F."/>
            <person name="Villalobos L.I.A.C."/>
            <person name="Clay J.M."/>
            <person name="Skokan R."/>
            <person name="Toyoda A."/>
            <person name="Suzuki Y."/>
            <person name="Kagoshima H."/>
            <person name="Schijlen E."/>
            <person name="Tajeshwar N."/>
            <person name="Catarino B."/>
            <person name="Hetherington A.J."/>
            <person name="Saltykova A."/>
            <person name="Bonnot C."/>
            <person name="Breuninger H."/>
            <person name="Symeonidi A."/>
            <person name="Radhakrishnan G.V."/>
            <person name="Van Nieuwerburgh F."/>
            <person name="Deforce D."/>
            <person name="Chang C."/>
            <person name="Karol K.G."/>
            <person name="Hedrich R."/>
            <person name="Ulvskov P."/>
            <person name="Glockner G."/>
            <person name="Delwiche C.F."/>
            <person name="Petrasek J."/>
            <person name="Van de Peer Y."/>
            <person name="Friml J."/>
            <person name="Beilby M."/>
            <person name="Dolan L."/>
            <person name="Kohara Y."/>
            <person name="Sugano S."/>
            <person name="Fujiyama A."/>
            <person name="Delaux P.-M."/>
            <person name="Quint M."/>
            <person name="TheiBen G."/>
            <person name="Hagemann M."/>
            <person name="Harholt J."/>
            <person name="Dunand C."/>
            <person name="Zachgo S."/>
            <person name="Langdale J."/>
            <person name="Maumus F."/>
            <person name="Straeten D.V.D."/>
            <person name="Gould S.B."/>
            <person name="Rensing S.A."/>
        </authorList>
    </citation>
    <scope>NUCLEOTIDE SEQUENCE [LARGE SCALE GENOMIC DNA]</scope>
    <source>
        <strain evidence="2 3">S276</strain>
    </source>
</reference>
<accession>A0A388L1S6</accession>
<dbReference type="Gramene" id="GBG76257">
    <property type="protein sequence ID" value="GBG76257"/>
    <property type="gene ID" value="CBR_g22005"/>
</dbReference>
<evidence type="ECO:0000256" key="1">
    <source>
        <dbReference type="SAM" id="MobiDB-lite"/>
    </source>
</evidence>
<sequence>MTMMMRMSVMMIMMIRARRGRRRREVSRCESGLFGISQWLLAVTALATWHIEGTNLKWGFITILAAPSSSSSSSSPSPSRITISSSYQPSSSSSSALEEGRGSGTPMTHIFSSKIQEDDDHLHRYSPESPHNPSDKDQYVGQHPHRADMAELQRQLLQLATSNESVPGNQSHDLYPWPEELAREIFDENLLSVPRGDPISFENAVTSDAHFSATSLPDSDVCALSFSPADRSLFFSMNLGLWKFDLNYGNASLVAGRWLPPVLPASATIAFAILESQNTASLNRIAIVAEPFNLSLHAYNVDDSSVPPPFSAVRYIPAAGDKISAIGRVRTASGAVEILAKTGSPEGGDFIEPVGIALTSDGCHLFVSEIGGRLHLVSLAYRGGPVVSVRTMARSRRPDGTGSRSMSVLALSPDDEFLYVGRDGYQIWELAINKSALPPCESPPPLSNPPSAPPSQSYPWPEELAREILDENLLSVPRGGPISFENAVTSDEHFSARSLPDSDNRIAMVAEPFNLSLHAYSVDDSSVPPPFSAVRYIPASGDSRLLSLACDSNRRILYASTGNVIYRMNLSVSDGWNVVPVLERWIGPDPSLVALPDSSSIPRAKRFPDPWLSSSALSSDGELLYVAFARISAIGRVRTASGAVEILAKTGSPEGADFIEPIGIGLTSDGGHLFVSEIGGRLHLVSLAYSGGPVVSVRTVARSHRADGRGSRSMRVLALSPDDESLYIGRDVYQIWELAINKSSNPANRTACDPGSGSMNNEARARDFQMPLNPSHNPGAPDCQMPWNLYRNPGPRGECKMPRHLYHNPEARDCQMPWNLFHPGISFTEDLLWMRQSERSAAAFDWKSGAAVVQLTLVKLYSLLEIREVCNGLSAAEMVSRGGKAADLYRGQLGSHGQWASCSRQDDEGPQ</sequence>
<dbReference type="EMBL" id="BFEA01000241">
    <property type="protein sequence ID" value="GBG76257.1"/>
    <property type="molecule type" value="Genomic_DNA"/>
</dbReference>
<evidence type="ECO:0000313" key="3">
    <source>
        <dbReference type="Proteomes" id="UP000265515"/>
    </source>
</evidence>
<dbReference type="AlphaFoldDB" id="A0A388L1S6"/>
<feature type="region of interest" description="Disordered" evidence="1">
    <location>
        <begin position="67"/>
        <end position="109"/>
    </location>
</feature>
<dbReference type="Proteomes" id="UP000265515">
    <property type="component" value="Unassembled WGS sequence"/>
</dbReference>